<name>A0A0N7GXZ4_9GAMM</name>
<dbReference type="AlphaFoldDB" id="A0A0N7GXZ4"/>
<evidence type="ECO:0000313" key="2">
    <source>
        <dbReference type="EMBL" id="ALH96083.1"/>
    </source>
</evidence>
<dbReference type="Gene3D" id="2.60.120.10">
    <property type="entry name" value="Jelly Rolls"/>
    <property type="match status" value="1"/>
</dbReference>
<reference evidence="2 3" key="1">
    <citation type="journal article" date="2015" name="Int. J. Syst. Evol. Microbiol.">
        <title>Acinetobacter equi sp. nov. isolated from horse faeces.</title>
        <authorList>
            <person name="Poppel M.T."/>
            <person name="Skiebe E."/>
            <person name="Laue M."/>
            <person name="Bergmann H."/>
            <person name="Ebersberger I."/>
            <person name="Garn T."/>
            <person name="Fruth A."/>
            <person name="Baumgardt S."/>
            <person name="Busse H.J."/>
            <person name="Wilharm G."/>
        </authorList>
    </citation>
    <scope>NUCLEOTIDE SEQUENCE [LARGE SCALE GENOMIC DNA]</scope>
    <source>
        <strain evidence="2 3">114</strain>
    </source>
</reference>
<evidence type="ECO:0000259" key="1">
    <source>
        <dbReference type="Pfam" id="PF12973"/>
    </source>
</evidence>
<proteinExistence type="predicted"/>
<dbReference type="InterPro" id="IPR011051">
    <property type="entry name" value="RmlC_Cupin_sf"/>
</dbReference>
<feature type="domain" description="ChrR-like cupin" evidence="1">
    <location>
        <begin position="11"/>
        <end position="112"/>
    </location>
</feature>
<dbReference type="KEGG" id="aei:AOY20_11370"/>
<dbReference type="InterPro" id="IPR014710">
    <property type="entry name" value="RmlC-like_jellyroll"/>
</dbReference>
<dbReference type="RefSeq" id="WP_054581967.1">
    <property type="nucleotide sequence ID" value="NZ_CP012808.1"/>
</dbReference>
<dbReference type="STRING" id="1324350.AOY20_11370"/>
<protein>
    <submittedName>
        <fullName evidence="2">Anti-sigma factor</fullName>
    </submittedName>
</protein>
<dbReference type="EMBL" id="CP012808">
    <property type="protein sequence ID" value="ALH96083.1"/>
    <property type="molecule type" value="Genomic_DNA"/>
</dbReference>
<dbReference type="Pfam" id="PF12973">
    <property type="entry name" value="Cupin_7"/>
    <property type="match status" value="1"/>
</dbReference>
<keyword evidence="3" id="KW-1185">Reference proteome</keyword>
<dbReference type="CDD" id="cd20303">
    <property type="entry name" value="cupin_ChrR_1"/>
    <property type="match status" value="1"/>
</dbReference>
<dbReference type="InterPro" id="IPR025979">
    <property type="entry name" value="ChrR-like_cupin_dom"/>
</dbReference>
<gene>
    <name evidence="2" type="ORF">AOY20_11370</name>
</gene>
<evidence type="ECO:0000313" key="3">
    <source>
        <dbReference type="Proteomes" id="UP000064939"/>
    </source>
</evidence>
<dbReference type="OrthoDB" id="9801227at2"/>
<organism evidence="2 3">
    <name type="scientific">Acinetobacter equi</name>
    <dbReference type="NCBI Taxonomy" id="1324350"/>
    <lineage>
        <taxon>Bacteria</taxon>
        <taxon>Pseudomonadati</taxon>
        <taxon>Pseudomonadota</taxon>
        <taxon>Gammaproteobacteria</taxon>
        <taxon>Moraxellales</taxon>
        <taxon>Moraxellaceae</taxon>
        <taxon>Acinetobacter</taxon>
    </lineage>
</organism>
<dbReference type="Proteomes" id="UP000064939">
    <property type="component" value="Chromosome"/>
</dbReference>
<sequence>MRIHADFTKLIIITPDDYEWIKSPGGEVNRMMLDRIGEEQARATSLVEFAPNSQFPEHKHPLGEEVLVLSGVFTEDKEQHYPTGWYMRNQHQSVHQVSSERGCRIFVKLMQMTEDELEPTRINTLDSTNWVSTLDRYICPLYESKIEKTFLEKLDANQNFSETLEQDVEIFIIEGELCSDSNFYPTGSWLRIPQKSNLQLCATALGATIYIKSGHLQHAMNVWSNEAR</sequence>
<dbReference type="SUPFAM" id="SSF51182">
    <property type="entry name" value="RmlC-like cupins"/>
    <property type="match status" value="2"/>
</dbReference>
<accession>A0A0N7GXZ4</accession>